<keyword evidence="2" id="KW-0732">Signal</keyword>
<protein>
    <recommendedName>
        <fullName evidence="4">Secreted protein</fullName>
    </recommendedName>
</protein>
<keyword evidence="1" id="KW-0812">Transmembrane</keyword>
<keyword evidence="1" id="KW-0472">Membrane</keyword>
<feature type="chain" id="PRO_5014876101" description="Secreted protein" evidence="2">
    <location>
        <begin position="25"/>
        <end position="110"/>
    </location>
</feature>
<evidence type="ECO:0000256" key="1">
    <source>
        <dbReference type="SAM" id="Phobius"/>
    </source>
</evidence>
<name>A0A2M4D9C3_ANODA</name>
<keyword evidence="1" id="KW-1133">Transmembrane helix</keyword>
<dbReference type="EMBL" id="GGFL01009978">
    <property type="protein sequence ID" value="MBW74156.1"/>
    <property type="molecule type" value="Transcribed_RNA"/>
</dbReference>
<feature type="signal peptide" evidence="2">
    <location>
        <begin position="1"/>
        <end position="24"/>
    </location>
</feature>
<sequence>MTVMMLLMMMVLCILLKLIPFASGHTHTHTEYSASTFVIFRSSGIYSMWRILSAATGFLVPPLLSIFLSSAIGYTVQKNQGNEGEYNNNDNTVGWILLYQSFPGSHSCAS</sequence>
<evidence type="ECO:0008006" key="4">
    <source>
        <dbReference type="Google" id="ProtNLM"/>
    </source>
</evidence>
<feature type="transmembrane region" description="Helical" evidence="1">
    <location>
        <begin position="48"/>
        <end position="68"/>
    </location>
</feature>
<evidence type="ECO:0000256" key="2">
    <source>
        <dbReference type="SAM" id="SignalP"/>
    </source>
</evidence>
<proteinExistence type="predicted"/>
<accession>A0A2M4D9C3</accession>
<organism evidence="3">
    <name type="scientific">Anopheles darlingi</name>
    <name type="common">Mosquito</name>
    <dbReference type="NCBI Taxonomy" id="43151"/>
    <lineage>
        <taxon>Eukaryota</taxon>
        <taxon>Metazoa</taxon>
        <taxon>Ecdysozoa</taxon>
        <taxon>Arthropoda</taxon>
        <taxon>Hexapoda</taxon>
        <taxon>Insecta</taxon>
        <taxon>Pterygota</taxon>
        <taxon>Neoptera</taxon>
        <taxon>Endopterygota</taxon>
        <taxon>Diptera</taxon>
        <taxon>Nematocera</taxon>
        <taxon>Culicoidea</taxon>
        <taxon>Culicidae</taxon>
        <taxon>Anophelinae</taxon>
        <taxon>Anopheles</taxon>
    </lineage>
</organism>
<dbReference type="AlphaFoldDB" id="A0A2M4D9C3"/>
<evidence type="ECO:0000313" key="3">
    <source>
        <dbReference type="EMBL" id="MBW74156.1"/>
    </source>
</evidence>
<reference evidence="3" key="1">
    <citation type="submission" date="2018-01" db="EMBL/GenBank/DDBJ databases">
        <title>An insight into the sialome of Amazonian anophelines.</title>
        <authorList>
            <person name="Ribeiro J.M."/>
            <person name="Scarpassa V."/>
            <person name="Calvo E."/>
        </authorList>
    </citation>
    <scope>NUCLEOTIDE SEQUENCE</scope>
</reference>